<organism evidence="1 2">
    <name type="scientific">Thiopseudomonas denitrificans</name>
    <dbReference type="NCBI Taxonomy" id="1501432"/>
    <lineage>
        <taxon>Bacteria</taxon>
        <taxon>Pseudomonadati</taxon>
        <taxon>Pseudomonadota</taxon>
        <taxon>Gammaproteobacteria</taxon>
        <taxon>Pseudomonadales</taxon>
        <taxon>Pseudomonadaceae</taxon>
        <taxon>Thiopseudomonas</taxon>
    </lineage>
</organism>
<gene>
    <name evidence="1" type="ORF">DFQ45_10780</name>
</gene>
<accession>A0A4R6U388</accession>
<protein>
    <submittedName>
        <fullName evidence="1">DUF3077 family protein</fullName>
    </submittedName>
</protein>
<name>A0A4R6U388_9GAMM</name>
<dbReference type="InterPro" id="IPR021427">
    <property type="entry name" value="DUF3077"/>
</dbReference>
<proteinExistence type="predicted"/>
<reference evidence="1 2" key="1">
    <citation type="submission" date="2019-03" db="EMBL/GenBank/DDBJ databases">
        <title>Genomic Encyclopedia of Type Strains, Phase IV (KMG-IV): sequencing the most valuable type-strain genomes for metagenomic binning, comparative biology and taxonomic classification.</title>
        <authorList>
            <person name="Goeker M."/>
        </authorList>
    </citation>
    <scope>NUCLEOTIDE SEQUENCE [LARGE SCALE GENOMIC DNA]</scope>
    <source>
        <strain evidence="1 2">DSM 28679</strain>
    </source>
</reference>
<dbReference type="RefSeq" id="WP_101495703.1">
    <property type="nucleotide sequence ID" value="NZ_LNJZ01000002.1"/>
</dbReference>
<keyword evidence="2" id="KW-1185">Reference proteome</keyword>
<dbReference type="Pfam" id="PF11275">
    <property type="entry name" value="DUF3077"/>
    <property type="match status" value="1"/>
</dbReference>
<evidence type="ECO:0000313" key="1">
    <source>
        <dbReference type="EMBL" id="TDQ37574.1"/>
    </source>
</evidence>
<dbReference type="Proteomes" id="UP000294575">
    <property type="component" value="Unassembled WGS sequence"/>
</dbReference>
<dbReference type="OrthoDB" id="7015271at2"/>
<comment type="caution">
    <text evidence="1">The sequence shown here is derived from an EMBL/GenBank/DDBJ whole genome shotgun (WGS) entry which is preliminary data.</text>
</comment>
<dbReference type="EMBL" id="SNYK01000007">
    <property type="protein sequence ID" value="TDQ37574.1"/>
    <property type="molecule type" value="Genomic_DNA"/>
</dbReference>
<dbReference type="AlphaFoldDB" id="A0A4R6U388"/>
<sequence length="102" mass="11024">MNNPKTITTAAGHRFHPVGHIDEGKHLFQVVEGVDIHEALSYAADLVNMAKTPAFEAGMGNVPLEGNQAWLVYRVLEAAEAVICSAVESLEGEQMKRETAGH</sequence>
<evidence type="ECO:0000313" key="2">
    <source>
        <dbReference type="Proteomes" id="UP000294575"/>
    </source>
</evidence>